<dbReference type="InterPro" id="IPR004094">
    <property type="entry name" value="Antistasin-like"/>
</dbReference>
<dbReference type="Gene3D" id="2.10.22.10">
    <property type="entry name" value="Antistasin, domain 1"/>
    <property type="match status" value="2"/>
</dbReference>
<feature type="disulfide bond" evidence="5">
    <location>
        <begin position="179"/>
        <end position="199"/>
    </location>
</feature>
<comment type="subcellular location">
    <subcellularLocation>
        <location evidence="1">Secreted</location>
    </subcellularLocation>
</comment>
<dbReference type="PROSITE" id="PS00280">
    <property type="entry name" value="BPTI_KUNITZ_1"/>
    <property type="match status" value="1"/>
</dbReference>
<dbReference type="Gene3D" id="4.10.410.10">
    <property type="entry name" value="Pancreatic trypsin inhibitor Kunitz domain"/>
    <property type="match status" value="1"/>
</dbReference>
<evidence type="ECO:0000256" key="5">
    <source>
        <dbReference type="PROSITE-ProRule" id="PRU00500"/>
    </source>
</evidence>
<feature type="domain" description="Thyroglobulin type-1" evidence="9">
    <location>
        <begin position="130"/>
        <end position="199"/>
    </location>
</feature>
<evidence type="ECO:0000313" key="13">
    <source>
        <dbReference type="Proteomes" id="UP000299102"/>
    </source>
</evidence>
<dbReference type="Gene3D" id="4.10.75.10">
    <property type="entry name" value="Elafin-like"/>
    <property type="match status" value="1"/>
</dbReference>
<dbReference type="SUPFAM" id="SSF57256">
    <property type="entry name" value="Elafin-like"/>
    <property type="match status" value="1"/>
</dbReference>
<dbReference type="InterPro" id="IPR036857">
    <property type="entry name" value="Thyroglobulin_1_sf"/>
</dbReference>
<dbReference type="InterPro" id="IPR002223">
    <property type="entry name" value="Kunitz_BPTI"/>
</dbReference>
<evidence type="ECO:0000259" key="9">
    <source>
        <dbReference type="PROSITE" id="PS51162"/>
    </source>
</evidence>
<dbReference type="PROSITE" id="PS50279">
    <property type="entry name" value="BPTI_KUNITZ_2"/>
    <property type="match status" value="1"/>
</dbReference>
<feature type="domain" description="Thyroglobulin type-1" evidence="9">
    <location>
        <begin position="378"/>
        <end position="446"/>
    </location>
</feature>
<dbReference type="CDD" id="cd00191">
    <property type="entry name" value="TY"/>
    <property type="match status" value="3"/>
</dbReference>
<comment type="caution">
    <text evidence="12">The sequence shown here is derived from an EMBL/GenBank/DDBJ whole genome shotgun (WGS) entry which is preliminary data.</text>
</comment>
<dbReference type="SMART" id="SM00211">
    <property type="entry name" value="TY"/>
    <property type="match status" value="3"/>
</dbReference>
<keyword evidence="13" id="KW-1185">Reference proteome</keyword>
<dbReference type="GO" id="GO:0005604">
    <property type="term" value="C:basement membrane"/>
    <property type="evidence" value="ECO:0007669"/>
    <property type="project" value="TreeGrafter"/>
</dbReference>
<dbReference type="InterPro" id="IPR020901">
    <property type="entry name" value="Prtase_inh_Kunz-CS"/>
</dbReference>
<dbReference type="GO" id="GO:0005615">
    <property type="term" value="C:extracellular space"/>
    <property type="evidence" value="ECO:0007669"/>
    <property type="project" value="TreeGrafter"/>
</dbReference>
<keyword evidence="7" id="KW-1133">Transmembrane helix</keyword>
<dbReference type="InterPro" id="IPR036645">
    <property type="entry name" value="Elafin-like_sf"/>
</dbReference>
<feature type="transmembrane region" description="Helical" evidence="7">
    <location>
        <begin position="728"/>
        <end position="753"/>
    </location>
</feature>
<evidence type="ECO:0000256" key="3">
    <source>
        <dbReference type="ARBA" id="ARBA00022737"/>
    </source>
</evidence>
<evidence type="ECO:0000256" key="7">
    <source>
        <dbReference type="SAM" id="Phobius"/>
    </source>
</evidence>
<keyword evidence="4 5" id="KW-1015">Disulfide bond</keyword>
<dbReference type="InterPro" id="IPR036880">
    <property type="entry name" value="Kunitz_BPTI_sf"/>
</dbReference>
<gene>
    <name evidence="12" type="primary">Ppn</name>
    <name evidence="12" type="ORF">EVAR_6157_1</name>
</gene>
<keyword evidence="3" id="KW-0677">Repeat</keyword>
<dbReference type="PROSITE" id="PS51162">
    <property type="entry name" value="THYROGLOBULIN_1_2"/>
    <property type="match status" value="3"/>
</dbReference>
<dbReference type="InterPro" id="IPR008197">
    <property type="entry name" value="WAP_dom"/>
</dbReference>
<reference evidence="12 13" key="1">
    <citation type="journal article" date="2019" name="Commun. Biol.">
        <title>The bagworm genome reveals a unique fibroin gene that provides high tensile strength.</title>
        <authorList>
            <person name="Kono N."/>
            <person name="Nakamura H."/>
            <person name="Ohtoshi R."/>
            <person name="Tomita M."/>
            <person name="Numata K."/>
            <person name="Arakawa K."/>
        </authorList>
    </citation>
    <scope>NUCLEOTIDE SEQUENCE [LARGE SCALE GENOMIC DNA]</scope>
</reference>
<evidence type="ECO:0000313" key="12">
    <source>
        <dbReference type="EMBL" id="GBP12843.1"/>
    </source>
</evidence>
<feature type="domain" description="Antistasin-like" evidence="10">
    <location>
        <begin position="205"/>
        <end position="231"/>
    </location>
</feature>
<dbReference type="PROSITE" id="PS00484">
    <property type="entry name" value="THYROGLOBULIN_1_1"/>
    <property type="match status" value="2"/>
</dbReference>
<dbReference type="EMBL" id="BGZK01000053">
    <property type="protein sequence ID" value="GBP12843.1"/>
    <property type="molecule type" value="Genomic_DNA"/>
</dbReference>
<feature type="domain" description="WAP" evidence="11">
    <location>
        <begin position="82"/>
        <end position="128"/>
    </location>
</feature>
<feature type="compositionally biased region" description="Basic and acidic residues" evidence="6">
    <location>
        <begin position="499"/>
        <end position="519"/>
    </location>
</feature>
<dbReference type="AlphaFoldDB" id="A0A4C1TE77"/>
<dbReference type="GO" id="GO:0007160">
    <property type="term" value="P:cell-matrix adhesion"/>
    <property type="evidence" value="ECO:0007669"/>
    <property type="project" value="TreeGrafter"/>
</dbReference>
<evidence type="ECO:0000256" key="2">
    <source>
        <dbReference type="ARBA" id="ARBA00022525"/>
    </source>
</evidence>
<feature type="domain" description="Thyroglobulin type-1" evidence="9">
    <location>
        <begin position="548"/>
        <end position="610"/>
    </location>
</feature>
<keyword evidence="7" id="KW-0812">Transmembrane</keyword>
<evidence type="ECO:0000256" key="4">
    <source>
        <dbReference type="ARBA" id="ARBA00023157"/>
    </source>
</evidence>
<name>A0A4C1TE77_EUMVA</name>
<comment type="caution">
    <text evidence="5">Lacks conserved residue(s) required for the propagation of feature annotation.</text>
</comment>
<feature type="disulfide bond" evidence="5">
    <location>
        <begin position="417"/>
        <end position="424"/>
    </location>
</feature>
<dbReference type="CDD" id="cd00109">
    <property type="entry name" value="Kunitz-type"/>
    <property type="match status" value="1"/>
</dbReference>
<dbReference type="Pfam" id="PF00086">
    <property type="entry name" value="Thyroglobulin_1"/>
    <property type="match status" value="3"/>
</dbReference>
<feature type="disulfide bond" evidence="5">
    <location>
        <begin position="426"/>
        <end position="446"/>
    </location>
</feature>
<proteinExistence type="predicted"/>
<feature type="domain" description="BPTI/Kunitz inhibitor" evidence="8">
    <location>
        <begin position="321"/>
        <end position="375"/>
    </location>
</feature>
<dbReference type="Proteomes" id="UP000299102">
    <property type="component" value="Unassembled WGS sequence"/>
</dbReference>
<dbReference type="InterPro" id="IPR011061">
    <property type="entry name" value="Hirudin/antistatin"/>
</dbReference>
<dbReference type="SUPFAM" id="SSF57362">
    <property type="entry name" value="BPTI-like"/>
    <property type="match status" value="1"/>
</dbReference>
<evidence type="ECO:0000259" key="11">
    <source>
        <dbReference type="PROSITE" id="PS51390"/>
    </source>
</evidence>
<sequence length="811" mass="88186">MHTFPPYSFREKSLDLEREQLSCLDLTCRMGCDYGFELGANRCPTCQCRDPCSGVTCPAGRACAVVDVACDADYCPPVPACLPRKPGQCPFLVPSNGACEWSCRADAECGAGERCCATGCGTACAQALHQTACEQRRALVLHVSAESGSPPRNSWVPSCTSDGAYEKIQCRASDNVCWCVDQAGLEIAGTRAVNATPNCETPLVCPEQCEDVIQCPHGRELDTNGCPTCACADPCATAKCRDDETCQIITPECESDSCPSLAYCAPAALCPGGAQPLDAPDGSGALRCGPTAAACPSSHACRFAPHDATPPVCCPKPRSVCLESPKGEDCVDGTKNNSIRWYFNPERNRCERFRRQGCLSSHNNFRSKEECNAVCPILSSCERLREKNEVAAQKYGSSKGTFIPACDASGAWEPVQCMQHIDVCWCVSARGEPLKGSLVRGAKPICNFRQARKWVRRDPLDQERAKADEVLEELIRQMTTYRIAEFENEDDLDDSEMEQESREEQEPSTKEDADAVTRTDVIDVKPAELAKDRIERPIEVATEKLLFKTKCQLVREEAEHSGESLKPRCLADGSFAPRQCTHGRCWCVDAAGQRRPHSSDVSDMPEPDPCEQTNIESASLELELVGVDAMAGERARSLLAARLAALGARVPITVNREKNVLRLRALLNGPRAADMVKQEKLASAARSDIKSALGADVIRSEYRLTAPIPAMQQREIISESTVSAATSYHTALIVLAASAAFIISVLCVLVMLYRARLQREPHKAERFLPPAPPVYVLSADEKAELAKVLHVPPAPVPPPVFPSEEESSSKV</sequence>
<dbReference type="STRING" id="151549.A0A4C1TE77"/>
<dbReference type="SMART" id="SM00131">
    <property type="entry name" value="KU"/>
    <property type="match status" value="1"/>
</dbReference>
<dbReference type="PROSITE" id="PS51252">
    <property type="entry name" value="ANTISTASIN"/>
    <property type="match status" value="2"/>
</dbReference>
<dbReference type="PANTHER" id="PTHR12352:SF31">
    <property type="entry name" value="PAPILIN-LIKE PROTEIN"/>
    <property type="match status" value="1"/>
</dbReference>
<evidence type="ECO:0000256" key="6">
    <source>
        <dbReference type="SAM" id="MobiDB-lite"/>
    </source>
</evidence>
<protein>
    <submittedName>
        <fullName evidence="12">Papilin</fullName>
    </submittedName>
</protein>
<feature type="region of interest" description="Disordered" evidence="6">
    <location>
        <begin position="486"/>
        <end position="519"/>
    </location>
</feature>
<dbReference type="GO" id="GO:0004867">
    <property type="term" value="F:serine-type endopeptidase inhibitor activity"/>
    <property type="evidence" value="ECO:0007669"/>
    <property type="project" value="InterPro"/>
</dbReference>
<dbReference type="Pfam" id="PF02822">
    <property type="entry name" value="Antistasin"/>
    <property type="match status" value="2"/>
</dbReference>
<feature type="compositionally biased region" description="Acidic residues" evidence="6">
    <location>
        <begin position="486"/>
        <end position="498"/>
    </location>
</feature>
<accession>A0A4C1TE77</accession>
<feature type="disulfide bond" evidence="5">
    <location>
        <begin position="170"/>
        <end position="177"/>
    </location>
</feature>
<dbReference type="InterPro" id="IPR051950">
    <property type="entry name" value="Dev_reg/Prot_inhib"/>
</dbReference>
<evidence type="ECO:0000256" key="1">
    <source>
        <dbReference type="ARBA" id="ARBA00004613"/>
    </source>
</evidence>
<dbReference type="OrthoDB" id="406800at2759"/>
<dbReference type="PROSITE" id="PS51390">
    <property type="entry name" value="WAP"/>
    <property type="match status" value="1"/>
</dbReference>
<dbReference type="PANTHER" id="PTHR12352">
    <property type="entry name" value="SECRETED MODULAR CALCIUM-BINDING PROTEIN"/>
    <property type="match status" value="1"/>
</dbReference>
<dbReference type="Gene3D" id="4.10.800.10">
    <property type="entry name" value="Thyroglobulin type-1"/>
    <property type="match status" value="3"/>
</dbReference>
<dbReference type="SUPFAM" id="SSF57610">
    <property type="entry name" value="Thyroglobulin type-1 domain"/>
    <property type="match status" value="3"/>
</dbReference>
<keyword evidence="7" id="KW-0472">Membrane</keyword>
<feature type="domain" description="Antistasin-like" evidence="10">
    <location>
        <begin position="23"/>
        <end position="48"/>
    </location>
</feature>
<evidence type="ECO:0000259" key="8">
    <source>
        <dbReference type="PROSITE" id="PS50279"/>
    </source>
</evidence>
<organism evidence="12 13">
    <name type="scientific">Eumeta variegata</name>
    <name type="common">Bagworm moth</name>
    <name type="synonym">Eumeta japonica</name>
    <dbReference type="NCBI Taxonomy" id="151549"/>
    <lineage>
        <taxon>Eukaryota</taxon>
        <taxon>Metazoa</taxon>
        <taxon>Ecdysozoa</taxon>
        <taxon>Arthropoda</taxon>
        <taxon>Hexapoda</taxon>
        <taxon>Insecta</taxon>
        <taxon>Pterygota</taxon>
        <taxon>Neoptera</taxon>
        <taxon>Endopterygota</taxon>
        <taxon>Lepidoptera</taxon>
        <taxon>Glossata</taxon>
        <taxon>Ditrysia</taxon>
        <taxon>Tineoidea</taxon>
        <taxon>Psychidae</taxon>
        <taxon>Oiketicinae</taxon>
        <taxon>Eumeta</taxon>
    </lineage>
</organism>
<dbReference type="SUPFAM" id="SSF57262">
    <property type="entry name" value="Leech antihemostatic proteins"/>
    <property type="match status" value="1"/>
</dbReference>
<dbReference type="InterPro" id="IPR000716">
    <property type="entry name" value="Thyroglobulin_1"/>
</dbReference>
<dbReference type="Pfam" id="PF00014">
    <property type="entry name" value="Kunitz_BPTI"/>
    <property type="match status" value="1"/>
</dbReference>
<evidence type="ECO:0000259" key="10">
    <source>
        <dbReference type="PROSITE" id="PS51252"/>
    </source>
</evidence>
<dbReference type="Pfam" id="PF00095">
    <property type="entry name" value="WAP"/>
    <property type="match status" value="1"/>
</dbReference>
<keyword evidence="2" id="KW-0964">Secreted</keyword>